<dbReference type="EMBL" id="QFYR01000003">
    <property type="protein sequence ID" value="RAK52146.1"/>
    <property type="molecule type" value="Genomic_DNA"/>
</dbReference>
<comment type="caution">
    <text evidence="1">The sequence shown here is derived from an EMBL/GenBank/DDBJ whole genome shotgun (WGS) entry which is preliminary data.</text>
</comment>
<dbReference type="Proteomes" id="UP000249725">
    <property type="component" value="Unassembled WGS sequence"/>
</dbReference>
<evidence type="ECO:0000313" key="1">
    <source>
        <dbReference type="EMBL" id="RAK52146.1"/>
    </source>
</evidence>
<dbReference type="RefSeq" id="WP_111515470.1">
    <property type="nucleotide sequence ID" value="NZ_QFYR01000003.1"/>
</dbReference>
<sequence>MPTPARTDAQKLAVKQRIEAKLAQGFRPPGTAGKDLGAIRTAAAEAVAAGEFRTEQAFVSCANSLAGDFEPDWGLWTPPRYQQPHATYKLIPAPPPVEMARAGQLRHIVAIPDRHRCPRHPHRLEWDTIIWRFLSDVRPDDVVDLGDDLTLDSCSRWDRNDTIAGKVKPTIRADLDHQIEMCQAEERGRAKDYKPRKHKLRGNHNHRLWLYENNNPETQGALTQQYLETLAQFGWREYGFGEILTLSGVGFTHAPFNGMGKPMGGKTATHRAGALLTAPLVHGHTHSFEVHNAAKLGLIDKITVVQAGCALPPGEVEHYAQHSPTGWSYGVVDMWVQDGEILDLSFRSLERLRAIYSDDGADIKRVA</sequence>
<reference evidence="2" key="1">
    <citation type="submission" date="2018-05" db="EMBL/GenBank/DDBJ databases">
        <authorList>
            <person name="Li X."/>
        </authorList>
    </citation>
    <scope>NUCLEOTIDE SEQUENCE [LARGE SCALE GENOMIC DNA]</scope>
    <source>
        <strain evidence="2">YIM 73061</strain>
    </source>
</reference>
<protein>
    <submittedName>
        <fullName evidence="1">Uncharacterized protein</fullName>
    </submittedName>
</protein>
<gene>
    <name evidence="1" type="ORF">DJ018_13400</name>
</gene>
<name>A0A328AD50_9CAUL</name>
<dbReference type="SUPFAM" id="SSF56300">
    <property type="entry name" value="Metallo-dependent phosphatases"/>
    <property type="match status" value="1"/>
</dbReference>
<accession>A0A328AD50</accession>
<dbReference type="InterPro" id="IPR029052">
    <property type="entry name" value="Metallo-depent_PP-like"/>
</dbReference>
<dbReference type="OrthoDB" id="8103688at2"/>
<dbReference type="AlphaFoldDB" id="A0A328AD50"/>
<organism evidence="1 2">
    <name type="scientific">Phenylobacterium deserti</name>
    <dbReference type="NCBI Taxonomy" id="1914756"/>
    <lineage>
        <taxon>Bacteria</taxon>
        <taxon>Pseudomonadati</taxon>
        <taxon>Pseudomonadota</taxon>
        <taxon>Alphaproteobacteria</taxon>
        <taxon>Caulobacterales</taxon>
        <taxon>Caulobacteraceae</taxon>
        <taxon>Phenylobacterium</taxon>
    </lineage>
</organism>
<keyword evidence="2" id="KW-1185">Reference proteome</keyword>
<evidence type="ECO:0000313" key="2">
    <source>
        <dbReference type="Proteomes" id="UP000249725"/>
    </source>
</evidence>
<proteinExistence type="predicted"/>